<protein>
    <recommendedName>
        <fullName evidence="2">Reverse transcriptase Ty1/copia-type domain-containing protein</fullName>
    </recommendedName>
</protein>
<dbReference type="AlphaFoldDB" id="A0AAD8VZI5"/>
<accession>A0AAD8VZI5</accession>
<evidence type="ECO:0000256" key="1">
    <source>
        <dbReference type="SAM" id="MobiDB-lite"/>
    </source>
</evidence>
<dbReference type="InterPro" id="IPR043502">
    <property type="entry name" value="DNA/RNA_pol_sf"/>
</dbReference>
<evidence type="ECO:0000313" key="3">
    <source>
        <dbReference type="EMBL" id="KAK1628114.1"/>
    </source>
</evidence>
<proteinExistence type="predicted"/>
<dbReference type="InterPro" id="IPR013103">
    <property type="entry name" value="RVT_2"/>
</dbReference>
<feature type="domain" description="Reverse transcriptase Ty1/copia-type" evidence="2">
    <location>
        <begin position="74"/>
        <end position="319"/>
    </location>
</feature>
<name>A0AAD8VZI5_LOLMU</name>
<evidence type="ECO:0000313" key="4">
    <source>
        <dbReference type="Proteomes" id="UP001231189"/>
    </source>
</evidence>
<reference evidence="3" key="1">
    <citation type="submission" date="2023-07" db="EMBL/GenBank/DDBJ databases">
        <title>A chromosome-level genome assembly of Lolium multiflorum.</title>
        <authorList>
            <person name="Chen Y."/>
            <person name="Copetti D."/>
            <person name="Kolliker R."/>
            <person name="Studer B."/>
        </authorList>
    </citation>
    <scope>NUCLEOTIDE SEQUENCE</scope>
    <source>
        <strain evidence="3">02402/16</strain>
        <tissue evidence="3">Leaf</tissue>
    </source>
</reference>
<evidence type="ECO:0000259" key="2">
    <source>
        <dbReference type="Pfam" id="PF07727"/>
    </source>
</evidence>
<feature type="compositionally biased region" description="Basic and acidic residues" evidence="1">
    <location>
        <begin position="575"/>
        <end position="585"/>
    </location>
</feature>
<dbReference type="SUPFAM" id="SSF56672">
    <property type="entry name" value="DNA/RNA polymerases"/>
    <property type="match status" value="1"/>
</dbReference>
<dbReference type="Proteomes" id="UP001231189">
    <property type="component" value="Unassembled WGS sequence"/>
</dbReference>
<feature type="region of interest" description="Disordered" evidence="1">
    <location>
        <begin position="564"/>
        <end position="595"/>
    </location>
</feature>
<comment type="caution">
    <text evidence="3">The sequence shown here is derived from an EMBL/GenBank/DDBJ whole genome shotgun (WGS) entry which is preliminary data.</text>
</comment>
<keyword evidence="4" id="KW-1185">Reference proteome</keyword>
<dbReference type="Pfam" id="PF07727">
    <property type="entry name" value="RVT_2"/>
    <property type="match status" value="1"/>
</dbReference>
<sequence>MYPPLKMSHIPKNKKKALNPLSKTMMMIKKHLQLMFKLKLSLMINFEPLKVHEALVDPDWVIAMQEELECFTRNEVWSLVERPKDHRINVIGTKWVFKNKQDEDGIVIRNKARLVAQGFAQIEGMDFEDTFAPVARLEAIRLLLAFASFHNFKLYQMDVKSAFLNGPLKETAYVAQPPGFEDPCRPNHVYLLHKALYGLKQAPRAWYEFLRDFLLQDGFCMGTVDSTLFTKRVKGGGLFICQIYVDDIIFGGTNPNHNKAFELLMTRKFEMSMMGELKFFLGFQVRQLAKGTFISQEKYVKDMLKKFNMTNASPMKTPMPVKGQLGSCDGEKDVDIKDLRTVNPYRYEQRTYTGGDKFFWTKTQAALWVGYYDNTHECMKNGAVVKPKAINPEELALHEATKYRFVVQTLKGRSTPALTLSSVRPWVMVAVLQEFILGLSSQVVTSPSAIPGPTAGPPTISGMYYSYLVLAKMFRESLISKSGDSSEVRNYHLNLMYYCHPARIRKIDGCDLIYYELKRAVMDRMTPNYTQYVQRLINHIVPAPLNTRDERVIMAPFKFPAPEGRPEVPSMMPANERRSKEHHDPAASSSYSRRPKHGAARFFSSMWQMCKNTNDVAHQSLALNQETRRRQNEFMATRNVPVPPPGPELALWLHLSGRCLPSPMR</sequence>
<gene>
    <name evidence="3" type="ORF">QYE76_002429</name>
</gene>
<dbReference type="EMBL" id="JAUUTY010000005">
    <property type="protein sequence ID" value="KAK1628114.1"/>
    <property type="molecule type" value="Genomic_DNA"/>
</dbReference>
<organism evidence="3 4">
    <name type="scientific">Lolium multiflorum</name>
    <name type="common">Italian ryegrass</name>
    <name type="synonym">Lolium perenne subsp. multiflorum</name>
    <dbReference type="NCBI Taxonomy" id="4521"/>
    <lineage>
        <taxon>Eukaryota</taxon>
        <taxon>Viridiplantae</taxon>
        <taxon>Streptophyta</taxon>
        <taxon>Embryophyta</taxon>
        <taxon>Tracheophyta</taxon>
        <taxon>Spermatophyta</taxon>
        <taxon>Magnoliopsida</taxon>
        <taxon>Liliopsida</taxon>
        <taxon>Poales</taxon>
        <taxon>Poaceae</taxon>
        <taxon>BOP clade</taxon>
        <taxon>Pooideae</taxon>
        <taxon>Poodae</taxon>
        <taxon>Poeae</taxon>
        <taxon>Poeae Chloroplast Group 2 (Poeae type)</taxon>
        <taxon>Loliodinae</taxon>
        <taxon>Loliinae</taxon>
        <taxon>Lolium</taxon>
    </lineage>
</organism>